<feature type="coiled-coil region" evidence="1">
    <location>
        <begin position="95"/>
        <end position="122"/>
    </location>
</feature>
<dbReference type="Proteomes" id="UP001209570">
    <property type="component" value="Unassembled WGS sequence"/>
</dbReference>
<evidence type="ECO:0000313" key="4">
    <source>
        <dbReference type="Proteomes" id="UP001209570"/>
    </source>
</evidence>
<comment type="caution">
    <text evidence="3">The sequence shown here is derived from an EMBL/GenBank/DDBJ whole genome shotgun (WGS) entry which is preliminary data.</text>
</comment>
<protein>
    <submittedName>
        <fullName evidence="3">Uncharacterized protein</fullName>
    </submittedName>
</protein>
<keyword evidence="4" id="KW-1185">Reference proteome</keyword>
<name>A0AAD5LKU5_PYTIN</name>
<sequence>MASPWLEALALSDLEPLVEIFGSADAVPVAPCNAKPTSASPTLVHEDIHDAGAGGSSSSTESTSQEEDPVVAAVATTQSGRKKRKSTYYARKEETAALQIEAKQLEAQLEQLVNSQRARRDEVSRVLLAHALMTNDVKQNDISLAGLRALLNQQTLQREGNALECFISLPADLQQRRDVMMSLKDKKLLDGREFLDEYTQCLNARRSHRDVQLFDTEDGDYVCNQFDITMFPEAKSVRQAFDGLVHFFLNQEVSVTATLGVLTIRESDDCSESTVSQCRILQALPGGVEIENNSVMWLHFHEDPLDPEKTYGLVVADYVNEDALYPYRPTERIREDLSAVALIRAYPRDDGSLMVSMTRWGFVRMRCPQFAISDDVSRIARDAIARFSDIIVDAMRDYMTQP</sequence>
<feature type="region of interest" description="Disordered" evidence="2">
    <location>
        <begin position="47"/>
        <end position="86"/>
    </location>
</feature>
<reference evidence="3" key="1">
    <citation type="submission" date="2021-12" db="EMBL/GenBank/DDBJ databases">
        <title>Prjna785345.</title>
        <authorList>
            <person name="Rujirawat T."/>
            <person name="Krajaejun T."/>
        </authorList>
    </citation>
    <scope>NUCLEOTIDE SEQUENCE</scope>
    <source>
        <strain evidence="3">Pi057C3</strain>
    </source>
</reference>
<gene>
    <name evidence="3" type="ORF">P43SY_001483</name>
</gene>
<evidence type="ECO:0000313" key="3">
    <source>
        <dbReference type="EMBL" id="KAJ0404363.1"/>
    </source>
</evidence>
<evidence type="ECO:0000256" key="1">
    <source>
        <dbReference type="SAM" id="Coils"/>
    </source>
</evidence>
<dbReference type="EMBL" id="JAKCXM010000064">
    <property type="protein sequence ID" value="KAJ0404363.1"/>
    <property type="molecule type" value="Genomic_DNA"/>
</dbReference>
<keyword evidence="1" id="KW-0175">Coiled coil</keyword>
<accession>A0AAD5LKU5</accession>
<dbReference type="AlphaFoldDB" id="A0AAD5LKU5"/>
<evidence type="ECO:0000256" key="2">
    <source>
        <dbReference type="SAM" id="MobiDB-lite"/>
    </source>
</evidence>
<proteinExistence type="predicted"/>
<organism evidence="3 4">
    <name type="scientific">Pythium insidiosum</name>
    <name type="common">Pythiosis disease agent</name>
    <dbReference type="NCBI Taxonomy" id="114742"/>
    <lineage>
        <taxon>Eukaryota</taxon>
        <taxon>Sar</taxon>
        <taxon>Stramenopiles</taxon>
        <taxon>Oomycota</taxon>
        <taxon>Peronosporomycetes</taxon>
        <taxon>Pythiales</taxon>
        <taxon>Pythiaceae</taxon>
        <taxon>Pythium</taxon>
    </lineage>
</organism>